<comment type="similarity">
    <text evidence="8">Belongs to the TonB-dependent receptor family.</text>
</comment>
<dbReference type="PROSITE" id="PS52016">
    <property type="entry name" value="TONB_DEPENDENT_REC_3"/>
    <property type="match status" value="1"/>
</dbReference>
<evidence type="ECO:0000259" key="10">
    <source>
        <dbReference type="Pfam" id="PF07715"/>
    </source>
</evidence>
<keyword evidence="12" id="KW-1185">Reference proteome</keyword>
<keyword evidence="5 9" id="KW-0732">Signal</keyword>
<organism evidence="11 12">
    <name type="scientific">Kaistella gelatinilytica</name>
    <dbReference type="NCBI Taxonomy" id="2787636"/>
    <lineage>
        <taxon>Bacteria</taxon>
        <taxon>Pseudomonadati</taxon>
        <taxon>Bacteroidota</taxon>
        <taxon>Flavobacteriia</taxon>
        <taxon>Flavobacteriales</taxon>
        <taxon>Weeksellaceae</taxon>
        <taxon>Chryseobacterium group</taxon>
        <taxon>Kaistella</taxon>
    </lineage>
</organism>
<name>A0ABS0FCH9_9FLAO</name>
<evidence type="ECO:0000313" key="12">
    <source>
        <dbReference type="Proteomes" id="UP000660070"/>
    </source>
</evidence>
<reference evidence="11 12" key="1">
    <citation type="submission" date="2020-11" db="EMBL/GenBank/DDBJ databases">
        <title>Kaistella gelatinilytica sp. nov., a flavobacterium isolated from Antarctic Soil.</title>
        <authorList>
            <person name="Li J."/>
        </authorList>
    </citation>
    <scope>NUCLEOTIDE SEQUENCE [LARGE SCALE GENOMIC DNA]</scope>
    <source>
        <strain evidence="11 12">G5-32</strain>
    </source>
</reference>
<dbReference type="InterPro" id="IPR023996">
    <property type="entry name" value="TonB-dep_OMP_SusC/RagA"/>
</dbReference>
<evidence type="ECO:0000256" key="9">
    <source>
        <dbReference type="SAM" id="SignalP"/>
    </source>
</evidence>
<dbReference type="InterPro" id="IPR037066">
    <property type="entry name" value="Plug_dom_sf"/>
</dbReference>
<evidence type="ECO:0000256" key="4">
    <source>
        <dbReference type="ARBA" id="ARBA00022692"/>
    </source>
</evidence>
<keyword evidence="6 8" id="KW-0472">Membrane</keyword>
<dbReference type="PANTHER" id="PTHR30069:SF29">
    <property type="entry name" value="HEMOGLOBIN AND HEMOGLOBIN-HAPTOGLOBIN-BINDING PROTEIN 1-RELATED"/>
    <property type="match status" value="1"/>
</dbReference>
<evidence type="ECO:0000256" key="5">
    <source>
        <dbReference type="ARBA" id="ARBA00022729"/>
    </source>
</evidence>
<keyword evidence="3 8" id="KW-1134">Transmembrane beta strand</keyword>
<evidence type="ECO:0000256" key="7">
    <source>
        <dbReference type="ARBA" id="ARBA00023237"/>
    </source>
</evidence>
<dbReference type="SUPFAM" id="SSF56935">
    <property type="entry name" value="Porins"/>
    <property type="match status" value="1"/>
</dbReference>
<dbReference type="InterPro" id="IPR012910">
    <property type="entry name" value="Plug_dom"/>
</dbReference>
<evidence type="ECO:0000256" key="2">
    <source>
        <dbReference type="ARBA" id="ARBA00022448"/>
    </source>
</evidence>
<feature type="domain" description="TonB-dependent receptor plug" evidence="10">
    <location>
        <begin position="48"/>
        <end position="169"/>
    </location>
</feature>
<keyword evidence="2 8" id="KW-0813">Transport</keyword>
<dbReference type="NCBIfam" id="TIGR04056">
    <property type="entry name" value="OMP_RagA_SusC"/>
    <property type="match status" value="1"/>
</dbReference>
<dbReference type="Proteomes" id="UP000660070">
    <property type="component" value="Unassembled WGS sequence"/>
</dbReference>
<evidence type="ECO:0000256" key="1">
    <source>
        <dbReference type="ARBA" id="ARBA00004571"/>
    </source>
</evidence>
<evidence type="ECO:0000256" key="6">
    <source>
        <dbReference type="ARBA" id="ARBA00023136"/>
    </source>
</evidence>
<dbReference type="Pfam" id="PF07715">
    <property type="entry name" value="Plug"/>
    <property type="match status" value="1"/>
</dbReference>
<evidence type="ECO:0000313" key="11">
    <source>
        <dbReference type="EMBL" id="MBF8457429.1"/>
    </source>
</evidence>
<keyword evidence="7 8" id="KW-0998">Cell outer membrane</keyword>
<dbReference type="EMBL" id="JADPVI010000002">
    <property type="protein sequence ID" value="MBF8457429.1"/>
    <property type="molecule type" value="Genomic_DNA"/>
</dbReference>
<keyword evidence="4 8" id="KW-0812">Transmembrane</keyword>
<evidence type="ECO:0000256" key="8">
    <source>
        <dbReference type="PROSITE-ProRule" id="PRU01360"/>
    </source>
</evidence>
<comment type="caution">
    <text evidence="11">The sequence shown here is derived from an EMBL/GenBank/DDBJ whole genome shotgun (WGS) entry which is preliminary data.</text>
</comment>
<proteinExistence type="inferred from homology"/>
<feature type="chain" id="PRO_5047249868" evidence="9">
    <location>
        <begin position="19"/>
        <end position="1015"/>
    </location>
</feature>
<dbReference type="InterPro" id="IPR039426">
    <property type="entry name" value="TonB-dep_rcpt-like"/>
</dbReference>
<feature type="signal peptide" evidence="9">
    <location>
        <begin position="1"/>
        <end position="18"/>
    </location>
</feature>
<gene>
    <name evidence="11" type="ORF">IV494_09585</name>
</gene>
<dbReference type="Gene3D" id="2.40.170.20">
    <property type="entry name" value="TonB-dependent receptor, beta-barrel domain"/>
    <property type="match status" value="1"/>
</dbReference>
<accession>A0ABS0FCH9</accession>
<dbReference type="RefSeq" id="WP_196079925.1">
    <property type="nucleotide sequence ID" value="NZ_JADPVI010000002.1"/>
</dbReference>
<sequence>MKKLTTTVLAVVLTSSFALVNAQKRDTARTQDIEGVVVTALGIKREKKALGYATQSVSAEDITKSPSANFTSNLSGKVSGLSIKSSGNVGGSVDVTLRGYRSITGSNQPLFVVDGTPMLNSSTSVSSTALNVDTGNTISDINPDDIAEINVLKGAAATALYGSRASNGAIIITTKRGKATGRIGIDFSSSISVSNINKETFPTYQKTYGQGYGYKYGPTKKSQFELYNGAPLAPMYEDASYGAAFDPNLLVWQYTSFIPGSKNFGNPSPWIAGKNDPSSLFETGVMYNNSFAISNSNDVSSFRLSYQNTYGNDILPNTNLNKNSLTGNASYKITSNLTANLYATYVTQNTTGKNPTGYHGITGNFRQWWATNVDLQDQQDLYFMSKKNFSWNIKSPTQIAPLYWDNPYFRLYENYITDSRQRFAGNFSLSYDVTNKINILARATHDGFSYFIDERRAVGSLPDTMSIGPAIGSQPSGYAVVNQKRNEDNYDLIGTYKDNFFNNNVNFYGILGSNVNVQNFYSNSQSTQGGLFIPGVYSVTNTLATAPSPTVRDTTKKVYGIFAQANFGILNTYYIDGTVRRDESSSLPAENRAYWYYSASLSAVISNWQFLKDINSLSFAKLRGSYAEVGNDTAPDQILNQYGVTTAFGTSSFFYNTTAKFAGLRPERTKSYEAGATLQFFKNRIGIDFAWYKNDTFDQLLALPVSYTTGVAAKFQNVGNISSRGLELTVNLVPIKTTDFTWGMDVNWSNPRSKVTKLSEGVENISIGSFQGGVTINASLNDDYGTIKGTDFVYDPSGNPIVDGNPASSSYGKYLKTNTNAVIGNMQADWFGSVVNKFSYKNVSLSFQIDWKQGGDIFSLDQYYGQDTGLYPETVFTNDLGNPVRNTLANGGGLILPGVKTNGSGGYSPNDVRLDAASTGAFGYEAYPAKQFVYDATYIKLREVAITYAIPQKFLDATFVKGASVSLVGNNLWIIKKYLPYADPESGLSAGNVQGYQSAVLPTTRTISFNVKLNF</sequence>
<dbReference type="InterPro" id="IPR036942">
    <property type="entry name" value="Beta-barrel_TonB_sf"/>
</dbReference>
<dbReference type="Gene3D" id="2.170.130.10">
    <property type="entry name" value="TonB-dependent receptor, plug domain"/>
    <property type="match status" value="1"/>
</dbReference>
<dbReference type="InterPro" id="IPR023997">
    <property type="entry name" value="TonB-dep_OMP_SusC/RagA_CS"/>
</dbReference>
<dbReference type="NCBIfam" id="TIGR04057">
    <property type="entry name" value="SusC_RagA_signa"/>
    <property type="match status" value="1"/>
</dbReference>
<comment type="subcellular location">
    <subcellularLocation>
        <location evidence="1 8">Cell outer membrane</location>
        <topology evidence="1 8">Multi-pass membrane protein</topology>
    </subcellularLocation>
</comment>
<evidence type="ECO:0000256" key="3">
    <source>
        <dbReference type="ARBA" id="ARBA00022452"/>
    </source>
</evidence>
<dbReference type="PANTHER" id="PTHR30069">
    <property type="entry name" value="TONB-DEPENDENT OUTER MEMBRANE RECEPTOR"/>
    <property type="match status" value="1"/>
</dbReference>
<protein>
    <submittedName>
        <fullName evidence="11">SusC/RagA family TonB-linked outer membrane protein</fullName>
    </submittedName>
</protein>